<accession>A0A914HLC8</accession>
<name>A0A914HLC8_GLORO</name>
<dbReference type="InterPro" id="IPR043504">
    <property type="entry name" value="Peptidase_S1_PA_chymotrypsin"/>
</dbReference>
<dbReference type="SUPFAM" id="SSF50494">
    <property type="entry name" value="Trypsin-like serine proteases"/>
    <property type="match status" value="1"/>
</dbReference>
<keyword evidence="5" id="KW-1185">Reference proteome</keyword>
<dbReference type="PANTHER" id="PTHR24253:SF176">
    <property type="entry name" value="CORIN, ISOFORM B"/>
    <property type="match status" value="1"/>
</dbReference>
<evidence type="ECO:0000256" key="2">
    <source>
        <dbReference type="SAM" id="MobiDB-lite"/>
    </source>
</evidence>
<sequence length="864" mass="98185">MAILLSLYLMTTLVVFCWSKNVQDKYLLCFHDSKTQFDESLMNATAEVGCSFLVLSKLAQLSREGFSNGTGIMLDENLFRLSAKSGTKLLIGIESKLDTFRYLPSPITADEPGETFVRDTVLALRQMQGPNNFTENKEPLFAGLYFDESFTACKKLCITNNRIALEWIGQLREKFDRRIFPFFALALRPDFVIGSLVGPDTLPPNAHELFDFFDLQLDTVRTDTETWFPRPDMEEKKYLNPFFAPTKKSFLKSIVFQADKLTDYGILNRTIVTFSVAKEYSFDYYWWPKRLSSAQICKSLQTQQPVFYDRNTYTVFMRNRKSLVPFNMPFHLSLKKKVKLCISSGFVGIGIESLTQDFDPELECAKVTAAKTALPLHESVGIFLPKKRSDKEHLQLKYSVSSNSSKTADPQHLDGHIHQKQLPNNSNVNDHTFWDIEKFYKNQSVAIRHRRRRQSDQSPNCFNLCGQPDPDLLTASQSRTYGGFAVNDNSYPWVTFVEVEVRCVRHQPSIMIHCTGVLITFQHVLSAAHCFFTDTESVNNCLGMQGRRQEHKYTRLSKDSVRIFHGSSEPGRAEASRVRSLYIPEQFDMSNEVTLRQYDYAVLKLTHLLDREDKVVPICLLNNKENEYMGESAVMVGFGSPFSLSPDLHKQVFSAIPIKLRSPDYCSNVYGDKLKWGYYSPYFICAGEIGRHITKGDCGGPLSIEVNGLHYLVGIAQTTNDYVTPQQKYIFPDIYTRVSMYHLDIAISVGDENIFMSTPYNKEQLKTCDPVFSKLLIDKYKDTCIDVAVDAGSLGACIPNILPAHNDYFTGVVVALVLRKSCLDNKQTDAIAAGLKTQLRIAENAAFLALRIGDFCAIWIRNSF</sequence>
<dbReference type="SMART" id="SM00020">
    <property type="entry name" value="Tryp_SPc"/>
    <property type="match status" value="1"/>
</dbReference>
<evidence type="ECO:0000256" key="3">
    <source>
        <dbReference type="SAM" id="SignalP"/>
    </source>
</evidence>
<dbReference type="Gene3D" id="2.40.10.10">
    <property type="entry name" value="Trypsin-like serine proteases"/>
    <property type="match status" value="1"/>
</dbReference>
<dbReference type="PROSITE" id="PS00134">
    <property type="entry name" value="TRYPSIN_HIS"/>
    <property type="match status" value="1"/>
</dbReference>
<evidence type="ECO:0000313" key="5">
    <source>
        <dbReference type="Proteomes" id="UP000887572"/>
    </source>
</evidence>
<reference evidence="6" key="1">
    <citation type="submission" date="2022-11" db="UniProtKB">
        <authorList>
            <consortium name="WormBaseParasite"/>
        </authorList>
    </citation>
    <scope>IDENTIFICATION</scope>
</reference>
<dbReference type="PANTHER" id="PTHR24253">
    <property type="entry name" value="TRANSMEMBRANE PROTEASE SERINE"/>
    <property type="match status" value="1"/>
</dbReference>
<dbReference type="AlphaFoldDB" id="A0A914HLC8"/>
<dbReference type="Pfam" id="PF00089">
    <property type="entry name" value="Trypsin"/>
    <property type="match status" value="1"/>
</dbReference>
<dbReference type="GO" id="GO:0006508">
    <property type="term" value="P:proteolysis"/>
    <property type="evidence" value="ECO:0007669"/>
    <property type="project" value="InterPro"/>
</dbReference>
<feature type="region of interest" description="Disordered" evidence="2">
    <location>
        <begin position="398"/>
        <end position="424"/>
    </location>
</feature>
<dbReference type="GO" id="GO:0004252">
    <property type="term" value="F:serine-type endopeptidase activity"/>
    <property type="evidence" value="ECO:0007669"/>
    <property type="project" value="InterPro"/>
</dbReference>
<protein>
    <submittedName>
        <fullName evidence="6">Peptidase S1 domain-containing protein</fullName>
    </submittedName>
</protein>
<dbReference type="WBParaSite" id="Gr19_v10_g1848.t2">
    <property type="protein sequence ID" value="Gr19_v10_g1848.t2"/>
    <property type="gene ID" value="Gr19_v10_g1848"/>
</dbReference>
<evidence type="ECO:0000313" key="6">
    <source>
        <dbReference type="WBParaSite" id="Gr19_v10_g1848.t2"/>
    </source>
</evidence>
<dbReference type="InterPro" id="IPR018114">
    <property type="entry name" value="TRYPSIN_HIS"/>
</dbReference>
<keyword evidence="1" id="KW-1015">Disulfide bond</keyword>
<feature type="signal peptide" evidence="3">
    <location>
        <begin position="1"/>
        <end position="19"/>
    </location>
</feature>
<evidence type="ECO:0000259" key="4">
    <source>
        <dbReference type="PROSITE" id="PS50240"/>
    </source>
</evidence>
<dbReference type="Proteomes" id="UP000887572">
    <property type="component" value="Unplaced"/>
</dbReference>
<dbReference type="InterPro" id="IPR001254">
    <property type="entry name" value="Trypsin_dom"/>
</dbReference>
<evidence type="ECO:0000256" key="1">
    <source>
        <dbReference type="ARBA" id="ARBA00023157"/>
    </source>
</evidence>
<dbReference type="InterPro" id="IPR009003">
    <property type="entry name" value="Peptidase_S1_PA"/>
</dbReference>
<keyword evidence="3" id="KW-0732">Signal</keyword>
<dbReference type="PROSITE" id="PS50240">
    <property type="entry name" value="TRYPSIN_DOM"/>
    <property type="match status" value="1"/>
</dbReference>
<organism evidence="5 6">
    <name type="scientific">Globodera rostochiensis</name>
    <name type="common">Golden nematode worm</name>
    <name type="synonym">Heterodera rostochiensis</name>
    <dbReference type="NCBI Taxonomy" id="31243"/>
    <lineage>
        <taxon>Eukaryota</taxon>
        <taxon>Metazoa</taxon>
        <taxon>Ecdysozoa</taxon>
        <taxon>Nematoda</taxon>
        <taxon>Chromadorea</taxon>
        <taxon>Rhabditida</taxon>
        <taxon>Tylenchina</taxon>
        <taxon>Tylenchomorpha</taxon>
        <taxon>Tylenchoidea</taxon>
        <taxon>Heteroderidae</taxon>
        <taxon>Heteroderinae</taxon>
        <taxon>Globodera</taxon>
    </lineage>
</organism>
<proteinExistence type="predicted"/>
<feature type="domain" description="Peptidase S1" evidence="4">
    <location>
        <begin position="480"/>
        <end position="741"/>
    </location>
</feature>
<feature type="chain" id="PRO_5036973366" evidence="3">
    <location>
        <begin position="20"/>
        <end position="864"/>
    </location>
</feature>
<feature type="compositionally biased region" description="Polar residues" evidence="2">
    <location>
        <begin position="398"/>
        <end position="408"/>
    </location>
</feature>